<sequence>MVPGDLRVESFAHYPPQARSFSVENLSVLKRMPLILLSVVLRQVIQYDWCFPAEREQLRLEFDLLRRTEAASFEALMAPFFAIQLSPELRRADWINRPQQFSEQLTGYLWSQHEIDSFHKAAQDYHEYLQKALGERTPVTPRWTIVVIGQGSEEVKQPLFRKLAPHGTMFTQLDPADGLKTLVAEVKARTKQHPLRYGHWYIEGSEPHIAAVDAEGLTVMSYNRLVPVAKREFALLNQFTHRAENGGVAGAEAISSYMAGLSPEDVDLRGTADDASLRHFEVNLLTQGAGCQIFSTTFVQWASRECLHRAEPLTLFARFGTRQANAPMEQLLMRDPLQQAQDQEGSLIDADMGAYYAWINQSRLA</sequence>
<accession>A0A7W8IGT8</accession>
<gene>
    <name evidence="1" type="ORF">HDF09_001613</name>
</gene>
<dbReference type="Proteomes" id="UP000568106">
    <property type="component" value="Unassembled WGS sequence"/>
</dbReference>
<protein>
    <submittedName>
        <fullName evidence="1">Uncharacterized protein</fullName>
    </submittedName>
</protein>
<dbReference type="EMBL" id="JACHDY010000002">
    <property type="protein sequence ID" value="MBB5316944.1"/>
    <property type="molecule type" value="Genomic_DNA"/>
</dbReference>
<evidence type="ECO:0000313" key="2">
    <source>
        <dbReference type="Proteomes" id="UP000568106"/>
    </source>
</evidence>
<name>A0A7W8IGT8_9BACT</name>
<dbReference type="AlphaFoldDB" id="A0A7W8IGT8"/>
<keyword evidence="2" id="KW-1185">Reference proteome</keyword>
<organism evidence="1 2">
    <name type="scientific">Tunturiibacter empetritectus</name>
    <dbReference type="NCBI Taxonomy" id="3069691"/>
    <lineage>
        <taxon>Bacteria</taxon>
        <taxon>Pseudomonadati</taxon>
        <taxon>Acidobacteriota</taxon>
        <taxon>Terriglobia</taxon>
        <taxon>Terriglobales</taxon>
        <taxon>Acidobacteriaceae</taxon>
        <taxon>Tunturiibacter</taxon>
    </lineage>
</organism>
<reference evidence="1" key="1">
    <citation type="submission" date="2020-08" db="EMBL/GenBank/DDBJ databases">
        <title>Genomic Encyclopedia of Type Strains, Phase IV (KMG-V): Genome sequencing to study the core and pangenomes of soil and plant-associated prokaryotes.</title>
        <authorList>
            <person name="Whitman W."/>
        </authorList>
    </citation>
    <scope>NUCLEOTIDE SEQUENCE [LARGE SCALE GENOMIC DNA]</scope>
    <source>
        <strain evidence="1">M8UP27</strain>
    </source>
</reference>
<proteinExistence type="predicted"/>
<comment type="caution">
    <text evidence="1">The sequence shown here is derived from an EMBL/GenBank/DDBJ whole genome shotgun (WGS) entry which is preliminary data.</text>
</comment>
<evidence type="ECO:0000313" key="1">
    <source>
        <dbReference type="EMBL" id="MBB5316944.1"/>
    </source>
</evidence>